<reference evidence="1" key="1">
    <citation type="submission" date="2022-12" db="EMBL/GenBank/DDBJ databases">
        <authorList>
            <person name="Petersen C."/>
        </authorList>
    </citation>
    <scope>NUCLEOTIDE SEQUENCE</scope>
    <source>
        <strain evidence="1">IBT 29677</strain>
    </source>
</reference>
<organism evidence="1 2">
    <name type="scientific">Penicillium cosmopolitanum</name>
    <dbReference type="NCBI Taxonomy" id="1131564"/>
    <lineage>
        <taxon>Eukaryota</taxon>
        <taxon>Fungi</taxon>
        <taxon>Dikarya</taxon>
        <taxon>Ascomycota</taxon>
        <taxon>Pezizomycotina</taxon>
        <taxon>Eurotiomycetes</taxon>
        <taxon>Eurotiomycetidae</taxon>
        <taxon>Eurotiales</taxon>
        <taxon>Aspergillaceae</taxon>
        <taxon>Penicillium</taxon>
    </lineage>
</organism>
<dbReference type="GeneID" id="81365916"/>
<dbReference type="EMBL" id="JAPZBU010000004">
    <property type="protein sequence ID" value="KAJ5408416.1"/>
    <property type="molecule type" value="Genomic_DNA"/>
</dbReference>
<protein>
    <submittedName>
        <fullName evidence="1">Uncharacterized protein</fullName>
    </submittedName>
</protein>
<reference evidence="1" key="2">
    <citation type="journal article" date="2023" name="IMA Fungus">
        <title>Comparative genomic study of the Penicillium genus elucidates a diverse pangenome and 15 lateral gene transfer events.</title>
        <authorList>
            <person name="Petersen C."/>
            <person name="Sorensen T."/>
            <person name="Nielsen M.R."/>
            <person name="Sondergaard T.E."/>
            <person name="Sorensen J.L."/>
            <person name="Fitzpatrick D.A."/>
            <person name="Frisvad J.C."/>
            <person name="Nielsen K.L."/>
        </authorList>
    </citation>
    <scope>NUCLEOTIDE SEQUENCE</scope>
    <source>
        <strain evidence="1">IBT 29677</strain>
    </source>
</reference>
<evidence type="ECO:0000313" key="2">
    <source>
        <dbReference type="Proteomes" id="UP001147747"/>
    </source>
</evidence>
<comment type="caution">
    <text evidence="1">The sequence shown here is derived from an EMBL/GenBank/DDBJ whole genome shotgun (WGS) entry which is preliminary data.</text>
</comment>
<sequence>MPQLPCWQLPEFSRSQDEEQPPTWMVAFLFPLEDTERDLFMKRLVVVDNLENWPDRPDAKPRRLLDVPWPFDFIPDSSIISAIFERGGKEPLIIIDERSKMDDTAILLYRSESQDDHRILRAPINRANILLSAAAEGKIDFKGEDFQPLGYETPAIMVSMRDTEFWL</sequence>
<dbReference type="AlphaFoldDB" id="A0A9W9W8N5"/>
<name>A0A9W9W8N5_9EURO</name>
<dbReference type="RefSeq" id="XP_056492731.1">
    <property type="nucleotide sequence ID" value="XM_056626936.1"/>
</dbReference>
<dbReference type="OrthoDB" id="4292696at2759"/>
<accession>A0A9W9W8N5</accession>
<dbReference type="Proteomes" id="UP001147747">
    <property type="component" value="Unassembled WGS sequence"/>
</dbReference>
<proteinExistence type="predicted"/>
<gene>
    <name evidence="1" type="ORF">N7509_002299</name>
</gene>
<evidence type="ECO:0000313" key="1">
    <source>
        <dbReference type="EMBL" id="KAJ5408416.1"/>
    </source>
</evidence>
<keyword evidence="2" id="KW-1185">Reference proteome</keyword>